<dbReference type="InterPro" id="IPR002645">
    <property type="entry name" value="STAS_dom"/>
</dbReference>
<organism evidence="2 3">
    <name type="scientific">Chitinophaga skermanii</name>
    <dbReference type="NCBI Taxonomy" id="331697"/>
    <lineage>
        <taxon>Bacteria</taxon>
        <taxon>Pseudomonadati</taxon>
        <taxon>Bacteroidota</taxon>
        <taxon>Chitinophagia</taxon>
        <taxon>Chitinophagales</taxon>
        <taxon>Chitinophagaceae</taxon>
        <taxon>Chitinophaga</taxon>
    </lineage>
</organism>
<dbReference type="RefSeq" id="WP_111599993.1">
    <property type="nucleotide sequence ID" value="NZ_QLLL01000010.1"/>
</dbReference>
<evidence type="ECO:0000313" key="2">
    <source>
        <dbReference type="EMBL" id="RAI99475.1"/>
    </source>
</evidence>
<reference evidence="2 3" key="1">
    <citation type="submission" date="2018-06" db="EMBL/GenBank/DDBJ databases">
        <title>Genomic Encyclopedia of Archaeal and Bacterial Type Strains, Phase II (KMG-II): from individual species to whole genera.</title>
        <authorList>
            <person name="Goeker M."/>
        </authorList>
    </citation>
    <scope>NUCLEOTIDE SEQUENCE [LARGE SCALE GENOMIC DNA]</scope>
    <source>
        <strain evidence="2 3">DSM 23857</strain>
    </source>
</reference>
<sequence>MKFKFDTKEKLVVFRLEEAHFGANLAADFTNTLFELPELEGRSLVLDMVDVTEITEEGAQAILAVYRNMYDNSLSCAITNLNSALTALLTSVAGEDLYLNIVPTISEAMDIVMMEEIERELNGEIE</sequence>
<comment type="caution">
    <text evidence="2">The sequence shown here is derived from an EMBL/GenBank/DDBJ whole genome shotgun (WGS) entry which is preliminary data.</text>
</comment>
<dbReference type="Gene3D" id="3.30.750.24">
    <property type="entry name" value="STAS domain"/>
    <property type="match status" value="1"/>
</dbReference>
<dbReference type="SUPFAM" id="SSF52091">
    <property type="entry name" value="SpoIIaa-like"/>
    <property type="match status" value="1"/>
</dbReference>
<name>A0A327Q4N7_9BACT</name>
<accession>A0A327Q4N7</accession>
<dbReference type="AlphaFoldDB" id="A0A327Q4N7"/>
<feature type="domain" description="STAS" evidence="1">
    <location>
        <begin position="6"/>
        <end position="108"/>
    </location>
</feature>
<protein>
    <recommendedName>
        <fullName evidence="1">STAS domain-containing protein</fullName>
    </recommendedName>
</protein>
<proteinExistence type="predicted"/>
<evidence type="ECO:0000313" key="3">
    <source>
        <dbReference type="Proteomes" id="UP000249547"/>
    </source>
</evidence>
<dbReference type="InterPro" id="IPR036513">
    <property type="entry name" value="STAS_dom_sf"/>
</dbReference>
<dbReference type="OrthoDB" id="667243at2"/>
<dbReference type="Proteomes" id="UP000249547">
    <property type="component" value="Unassembled WGS sequence"/>
</dbReference>
<dbReference type="Pfam" id="PF01740">
    <property type="entry name" value="STAS"/>
    <property type="match status" value="1"/>
</dbReference>
<gene>
    <name evidence="2" type="ORF">LX64_04609</name>
</gene>
<dbReference type="EMBL" id="QLLL01000010">
    <property type="protein sequence ID" value="RAI99475.1"/>
    <property type="molecule type" value="Genomic_DNA"/>
</dbReference>
<keyword evidence="3" id="KW-1185">Reference proteome</keyword>
<evidence type="ECO:0000259" key="1">
    <source>
        <dbReference type="Pfam" id="PF01740"/>
    </source>
</evidence>